<proteinExistence type="predicted"/>
<accession>A0A6H5J9M9</accession>
<reference evidence="1 2" key="1">
    <citation type="submission" date="2020-02" db="EMBL/GenBank/DDBJ databases">
        <authorList>
            <person name="Ferguson B K."/>
        </authorList>
    </citation>
    <scope>NUCLEOTIDE SEQUENCE [LARGE SCALE GENOMIC DNA]</scope>
</reference>
<dbReference type="AlphaFoldDB" id="A0A6H5J9M9"/>
<sequence length="98" mass="11135">MLGNVGIRLTKIKTIDVLVTTHAEVCPNIILLLAGYIVENHQRVGKSFVRDKLVNLTVGGLDRTFVYRRLGDTLMRVMCVSILAIYVKKVLHWKLLMQ</sequence>
<organism evidence="1 2">
    <name type="scientific">Trichogramma brassicae</name>
    <dbReference type="NCBI Taxonomy" id="86971"/>
    <lineage>
        <taxon>Eukaryota</taxon>
        <taxon>Metazoa</taxon>
        <taxon>Ecdysozoa</taxon>
        <taxon>Arthropoda</taxon>
        <taxon>Hexapoda</taxon>
        <taxon>Insecta</taxon>
        <taxon>Pterygota</taxon>
        <taxon>Neoptera</taxon>
        <taxon>Endopterygota</taxon>
        <taxon>Hymenoptera</taxon>
        <taxon>Apocrita</taxon>
        <taxon>Proctotrupomorpha</taxon>
        <taxon>Chalcidoidea</taxon>
        <taxon>Trichogrammatidae</taxon>
        <taxon>Trichogramma</taxon>
    </lineage>
</organism>
<gene>
    <name evidence="1" type="ORF">TBRA_LOCUS15889</name>
</gene>
<protein>
    <submittedName>
        <fullName evidence="1">Uncharacterized protein</fullName>
    </submittedName>
</protein>
<evidence type="ECO:0000313" key="1">
    <source>
        <dbReference type="EMBL" id="CAB0044301.1"/>
    </source>
</evidence>
<evidence type="ECO:0000313" key="2">
    <source>
        <dbReference type="Proteomes" id="UP000479190"/>
    </source>
</evidence>
<dbReference type="EMBL" id="CADCXV010001427">
    <property type="protein sequence ID" value="CAB0044301.1"/>
    <property type="molecule type" value="Genomic_DNA"/>
</dbReference>
<keyword evidence="2" id="KW-1185">Reference proteome</keyword>
<dbReference type="Proteomes" id="UP000479190">
    <property type="component" value="Unassembled WGS sequence"/>
</dbReference>
<name>A0A6H5J9M9_9HYME</name>